<dbReference type="EMBL" id="JBHFNR010000042">
    <property type="protein sequence ID" value="MFB2892642.1"/>
    <property type="molecule type" value="Genomic_DNA"/>
</dbReference>
<accession>A0ABV4XLP5</accession>
<dbReference type="InterPro" id="IPR006059">
    <property type="entry name" value="SBP"/>
</dbReference>
<reference evidence="5 6" key="1">
    <citation type="submission" date="2024-09" db="EMBL/GenBank/DDBJ databases">
        <title>Floridaenema gen nov. (Aerosakkonemataceae, Aerosakkonematales ord. nov., Cyanobacteria) from benthic tropical and subtropical fresh waters, with the description of four new species.</title>
        <authorList>
            <person name="Moretto J.A."/>
            <person name="Berthold D.E."/>
            <person name="Lefler F.W."/>
            <person name="Huang I.-S."/>
            <person name="Laughinghouse H. IV."/>
        </authorList>
    </citation>
    <scope>NUCLEOTIDE SEQUENCE [LARGE SCALE GENOMIC DNA]</scope>
    <source>
        <strain evidence="5 6">BLCC-F50</strain>
    </source>
</reference>
<proteinExistence type="inferred from homology"/>
<dbReference type="PANTHER" id="PTHR43649">
    <property type="entry name" value="ARABINOSE-BINDING PROTEIN-RELATED"/>
    <property type="match status" value="1"/>
</dbReference>
<dbReference type="PANTHER" id="PTHR43649:SF34">
    <property type="entry name" value="ABC TRANSPORTER PERIPLASMIC-BINDING PROTEIN YCJN-RELATED"/>
    <property type="match status" value="1"/>
</dbReference>
<evidence type="ECO:0000256" key="1">
    <source>
        <dbReference type="ARBA" id="ARBA00008520"/>
    </source>
</evidence>
<feature type="transmembrane region" description="Helical" evidence="4">
    <location>
        <begin position="38"/>
        <end position="60"/>
    </location>
</feature>
<evidence type="ECO:0000256" key="2">
    <source>
        <dbReference type="ARBA" id="ARBA00022448"/>
    </source>
</evidence>
<comment type="caution">
    <text evidence="5">The sequence shown here is derived from an EMBL/GenBank/DDBJ whole genome shotgun (WGS) entry which is preliminary data.</text>
</comment>
<keyword evidence="3" id="KW-0732">Signal</keyword>
<dbReference type="Pfam" id="PF01547">
    <property type="entry name" value="SBP_bac_1"/>
    <property type="match status" value="1"/>
</dbReference>
<dbReference type="SUPFAM" id="SSF53850">
    <property type="entry name" value="Periplasmic binding protein-like II"/>
    <property type="match status" value="1"/>
</dbReference>
<dbReference type="InterPro" id="IPR050490">
    <property type="entry name" value="Bact_solute-bd_prot1"/>
</dbReference>
<keyword evidence="6" id="KW-1185">Reference proteome</keyword>
<dbReference type="Gene3D" id="3.40.190.10">
    <property type="entry name" value="Periplasmic binding protein-like II"/>
    <property type="match status" value="2"/>
</dbReference>
<evidence type="ECO:0000256" key="4">
    <source>
        <dbReference type="SAM" id="Phobius"/>
    </source>
</evidence>
<organism evidence="5 6">
    <name type="scientific">Floridaenema flaviceps BLCC-F50</name>
    <dbReference type="NCBI Taxonomy" id="3153642"/>
    <lineage>
        <taxon>Bacteria</taxon>
        <taxon>Bacillati</taxon>
        <taxon>Cyanobacteriota</taxon>
        <taxon>Cyanophyceae</taxon>
        <taxon>Oscillatoriophycideae</taxon>
        <taxon>Aerosakkonematales</taxon>
        <taxon>Aerosakkonemataceae</taxon>
        <taxon>Floridanema</taxon>
        <taxon>Floridanema flaviceps</taxon>
    </lineage>
</organism>
<sequence>MTIFLPFKKLTYFTIQPSTMGYIQPLNRLKKFFHNLGFWRSSLIFAALFLSIILLTKIAIAQQPVTLNLLMTAPDADPWRQGLVKDFESKHPGIRINIIEGPNATNLIEDLYTSAFILGDSPYDLVNMDVIWTSKFAAAGWLLDLTDRITPKELTAFSAKDVEGGTYQGKLYRIPLRSDAGMLYYREDLLQQAGLKPPETFEQLMNYSKVLQRNDKARWGYIWQGRQYEGLVAMFLEVLEGFGGYWVNPQTLEVGLDRPETLRAIAFLQNTVKQGVSPPGVTTYQEEETRRIFQSGQAVFLRSWPYVWPLANQPNSKINGKIGIKPMVHAPGQSSAATLGGWGLGIAKTTRHPEEAWKAIQYFSSREAQKQFILKAGYVPSRRELFTDPQIVAKYPHFPQLLEVVDSAVLRPPIAQYAQASDILQRYLSGALTGRMAPENAMKSAADETRRLLRAGQARKSA</sequence>
<keyword evidence="4" id="KW-0812">Transmembrane</keyword>
<keyword evidence="4" id="KW-1133">Transmembrane helix</keyword>
<comment type="similarity">
    <text evidence="1">Belongs to the bacterial solute-binding protein 1 family.</text>
</comment>
<evidence type="ECO:0000313" key="6">
    <source>
        <dbReference type="Proteomes" id="UP001576784"/>
    </source>
</evidence>
<protein>
    <submittedName>
        <fullName evidence="5">ABC transporter substrate-binding protein</fullName>
    </submittedName>
</protein>
<evidence type="ECO:0000256" key="3">
    <source>
        <dbReference type="ARBA" id="ARBA00022729"/>
    </source>
</evidence>
<evidence type="ECO:0000313" key="5">
    <source>
        <dbReference type="EMBL" id="MFB2892642.1"/>
    </source>
</evidence>
<keyword evidence="4" id="KW-0472">Membrane</keyword>
<dbReference type="CDD" id="cd14750">
    <property type="entry name" value="PBP2_TMBP"/>
    <property type="match status" value="1"/>
</dbReference>
<gene>
    <name evidence="5" type="ORF">ACE1CI_06825</name>
</gene>
<keyword evidence="2" id="KW-0813">Transport</keyword>
<name>A0ABV4XLP5_9CYAN</name>
<dbReference type="Proteomes" id="UP001576784">
    <property type="component" value="Unassembled WGS sequence"/>
</dbReference>
<dbReference type="RefSeq" id="WP_413262314.1">
    <property type="nucleotide sequence ID" value="NZ_JBHFNR010000042.1"/>
</dbReference>